<proteinExistence type="predicted"/>
<sequence>MKKTLLFVLVVACFASCKKDDNPKIPSVNGTWELRSISGGFSPGVSIAPGKGDKYQFNTNSTYTKSSDGKETAKGKFSINFTGEERGFKYGTITFTNPDYRDAFSYKPDTIYIGTSIADGPTYQYIKIK</sequence>
<dbReference type="RefSeq" id="WP_129876174.1">
    <property type="nucleotide sequence ID" value="NZ_SEWG01000003.1"/>
</dbReference>
<keyword evidence="2" id="KW-1185">Reference proteome</keyword>
<evidence type="ECO:0000313" key="1">
    <source>
        <dbReference type="EMBL" id="RYU90614.1"/>
    </source>
</evidence>
<dbReference type="OrthoDB" id="797442at2"/>
<evidence type="ECO:0008006" key="3">
    <source>
        <dbReference type="Google" id="ProtNLM"/>
    </source>
</evidence>
<dbReference type="AlphaFoldDB" id="A0A4Q5LLJ9"/>
<dbReference type="Proteomes" id="UP000293331">
    <property type="component" value="Unassembled WGS sequence"/>
</dbReference>
<accession>A0A4Q5LLJ9</accession>
<name>A0A4Q5LLJ9_9SPHI</name>
<protein>
    <recommendedName>
        <fullName evidence="3">Lipocalin-like domain-containing protein</fullName>
    </recommendedName>
</protein>
<dbReference type="EMBL" id="SEWG01000003">
    <property type="protein sequence ID" value="RYU90614.1"/>
    <property type="molecule type" value="Genomic_DNA"/>
</dbReference>
<reference evidence="1 2" key="1">
    <citation type="submission" date="2019-02" db="EMBL/GenBank/DDBJ databases">
        <title>Bacterial novel species Mucilaginibacter sp. 17JY9-4 isolated from soil.</title>
        <authorList>
            <person name="Jung H.-Y."/>
        </authorList>
    </citation>
    <scope>NUCLEOTIDE SEQUENCE [LARGE SCALE GENOMIC DNA]</scope>
    <source>
        <strain evidence="1 2">17JY9-4</strain>
    </source>
</reference>
<comment type="caution">
    <text evidence="1">The sequence shown here is derived from an EMBL/GenBank/DDBJ whole genome shotgun (WGS) entry which is preliminary data.</text>
</comment>
<organism evidence="1 2">
    <name type="scientific">Mucilaginibacter terrigena</name>
    <dbReference type="NCBI Taxonomy" id="2492395"/>
    <lineage>
        <taxon>Bacteria</taxon>
        <taxon>Pseudomonadati</taxon>
        <taxon>Bacteroidota</taxon>
        <taxon>Sphingobacteriia</taxon>
        <taxon>Sphingobacteriales</taxon>
        <taxon>Sphingobacteriaceae</taxon>
        <taxon>Mucilaginibacter</taxon>
    </lineage>
</organism>
<evidence type="ECO:0000313" key="2">
    <source>
        <dbReference type="Proteomes" id="UP000293331"/>
    </source>
</evidence>
<gene>
    <name evidence="1" type="ORF">EWM62_08150</name>
</gene>